<dbReference type="PROSITE" id="PS51421">
    <property type="entry name" value="RAS"/>
    <property type="match status" value="1"/>
</dbReference>
<dbReference type="FunFam" id="3.40.50.300:FF:001348">
    <property type="entry name" value="Ras and EF-hand domain-containing protein"/>
    <property type="match status" value="1"/>
</dbReference>
<evidence type="ECO:0000256" key="3">
    <source>
        <dbReference type="ARBA" id="ARBA00022741"/>
    </source>
</evidence>
<gene>
    <name evidence="10" type="ORF">Fcan01_05064</name>
</gene>
<dbReference type="InterPro" id="IPR027417">
    <property type="entry name" value="P-loop_NTPase"/>
</dbReference>
<keyword evidence="4" id="KW-0106">Calcium</keyword>
<dbReference type="InterPro" id="IPR001806">
    <property type="entry name" value="Small_GTPase"/>
</dbReference>
<dbReference type="EMBL" id="LNIX01000002">
    <property type="protein sequence ID" value="OXA59576.1"/>
    <property type="molecule type" value="Genomic_DNA"/>
</dbReference>
<keyword evidence="11" id="KW-1185">Reference proteome</keyword>
<feature type="region of interest" description="Disordered" evidence="8">
    <location>
        <begin position="317"/>
        <end position="336"/>
    </location>
</feature>
<keyword evidence="6" id="KW-0342">GTP-binding</keyword>
<dbReference type="SMART" id="SM00054">
    <property type="entry name" value="EFh"/>
    <property type="match status" value="2"/>
</dbReference>
<accession>A0A226ESK7</accession>
<evidence type="ECO:0000313" key="10">
    <source>
        <dbReference type="EMBL" id="OXA59576.1"/>
    </source>
</evidence>
<evidence type="ECO:0000259" key="9">
    <source>
        <dbReference type="PROSITE" id="PS50222"/>
    </source>
</evidence>
<dbReference type="NCBIfam" id="TIGR00231">
    <property type="entry name" value="small_GTP"/>
    <property type="match status" value="1"/>
</dbReference>
<evidence type="ECO:0000256" key="6">
    <source>
        <dbReference type="ARBA" id="ARBA00023134"/>
    </source>
</evidence>
<dbReference type="SUPFAM" id="SSF52540">
    <property type="entry name" value="P-loop containing nucleoside triphosphate hydrolases"/>
    <property type="match status" value="1"/>
</dbReference>
<dbReference type="PRINTS" id="PR00449">
    <property type="entry name" value="RASTRNSFRMNG"/>
</dbReference>
<dbReference type="PROSITE" id="PS00018">
    <property type="entry name" value="EF_HAND_1"/>
    <property type="match status" value="1"/>
</dbReference>
<feature type="compositionally biased region" description="Basic and acidic residues" evidence="8">
    <location>
        <begin position="327"/>
        <end position="336"/>
    </location>
</feature>
<dbReference type="SMART" id="SM00174">
    <property type="entry name" value="RHO"/>
    <property type="match status" value="1"/>
</dbReference>
<evidence type="ECO:0000256" key="7">
    <source>
        <dbReference type="SAM" id="Coils"/>
    </source>
</evidence>
<dbReference type="Proteomes" id="UP000198287">
    <property type="component" value="Unassembled WGS sequence"/>
</dbReference>
<dbReference type="OrthoDB" id="9989112at2759"/>
<feature type="domain" description="EF-hand" evidence="9">
    <location>
        <begin position="35"/>
        <end position="70"/>
    </location>
</feature>
<dbReference type="GO" id="GO:0005525">
    <property type="term" value="F:GTP binding"/>
    <property type="evidence" value="ECO:0007669"/>
    <property type="project" value="UniProtKB-KW"/>
</dbReference>
<evidence type="ECO:0000256" key="4">
    <source>
        <dbReference type="ARBA" id="ARBA00022837"/>
    </source>
</evidence>
<dbReference type="PROSITE" id="PS51419">
    <property type="entry name" value="RAB"/>
    <property type="match status" value="1"/>
</dbReference>
<dbReference type="InterPro" id="IPR018247">
    <property type="entry name" value="EF_Hand_1_Ca_BS"/>
</dbReference>
<dbReference type="OMA" id="RMVVEYQ"/>
<name>A0A226ESK7_FOLCA</name>
<protein>
    <submittedName>
        <fullName evidence="10">Ras and EF-hand domain-containing protein</fullName>
    </submittedName>
</protein>
<dbReference type="InterPro" id="IPR011992">
    <property type="entry name" value="EF-hand-dom_pair"/>
</dbReference>
<dbReference type="SMART" id="SM00173">
    <property type="entry name" value="RAS"/>
    <property type="match status" value="1"/>
</dbReference>
<dbReference type="SMART" id="SM00175">
    <property type="entry name" value="RAB"/>
    <property type="match status" value="1"/>
</dbReference>
<comment type="subcellular location">
    <subcellularLocation>
        <location evidence="1">Cytoplasm</location>
    </subcellularLocation>
</comment>
<dbReference type="PROSITE" id="PS50222">
    <property type="entry name" value="EF_HAND_2"/>
    <property type="match status" value="1"/>
</dbReference>
<reference evidence="10 11" key="1">
    <citation type="submission" date="2015-12" db="EMBL/GenBank/DDBJ databases">
        <title>The genome of Folsomia candida.</title>
        <authorList>
            <person name="Faddeeva A."/>
            <person name="Derks M.F."/>
            <person name="Anvar Y."/>
            <person name="Smit S."/>
            <person name="Van Straalen N."/>
            <person name="Roelofs D."/>
        </authorList>
    </citation>
    <scope>NUCLEOTIDE SEQUENCE [LARGE SCALE GENOMIC DNA]</scope>
    <source>
        <strain evidence="10 11">VU population</strain>
        <tissue evidence="10">Whole body</tissue>
    </source>
</reference>
<keyword evidence="2" id="KW-0963">Cytoplasm</keyword>
<organism evidence="10 11">
    <name type="scientific">Folsomia candida</name>
    <name type="common">Springtail</name>
    <dbReference type="NCBI Taxonomy" id="158441"/>
    <lineage>
        <taxon>Eukaryota</taxon>
        <taxon>Metazoa</taxon>
        <taxon>Ecdysozoa</taxon>
        <taxon>Arthropoda</taxon>
        <taxon>Hexapoda</taxon>
        <taxon>Collembola</taxon>
        <taxon>Entomobryomorpha</taxon>
        <taxon>Isotomoidea</taxon>
        <taxon>Isotomidae</taxon>
        <taxon>Proisotominae</taxon>
        <taxon>Folsomia</taxon>
    </lineage>
</organism>
<dbReference type="SUPFAM" id="SSF47473">
    <property type="entry name" value="EF-hand"/>
    <property type="match status" value="1"/>
</dbReference>
<dbReference type="Pfam" id="PF13499">
    <property type="entry name" value="EF-hand_7"/>
    <property type="match status" value="1"/>
</dbReference>
<sequence length="570" mass="62321">MMETRLEELFQLCNPTGAGHIGREELRGLCATLQISSSDADAIFLDLDNDGDGLISFSDFSHGFRDFLNPGTRRGSLQTPTPSEEQLNEMGRKHASARGAWNNFSTTLGIVPESECLGIGEESVSKSLSLLMADVTRLTDDYRSLENSFRRSAQVHAAQLEALGEEMEYVKTEARAKQEAREEAAKQVDAERRKIAGEMETQLAELSEQLLCFKKAWMSNEESKNRGCVAGNNNNGLESENKTLRSSLLEAQTKAAVLQSQLVLKRNDYLELCEELKSEKAVHRNAVEAMQDHLSSLNEANRVLCDANDCFVTSATGSGPSSYAESHLGDKDSGRGTLLDELRTSEEINSPSSGYSSSLWSNTLISTAAPPPPQLERTFKVILAGDAAVGKSTFIERVCQGHFTPNLSSTIGVDFRVKSVEVDGVAAACQIWDTAGQERFRSLTKSYFRRADGVLLLYDVTSERTFLSIRHWVHSIQEGAGRSLPIILCGNKSDLRNREGVACVPWEEGSKLAASCGASFLETSPKSGENVMNSLVLLVREMSVIEDTELKNSVTLLESVPSKKGCCSSS</sequence>
<dbReference type="GO" id="GO:0005737">
    <property type="term" value="C:cytoplasm"/>
    <property type="evidence" value="ECO:0007669"/>
    <property type="project" value="UniProtKB-SubCell"/>
</dbReference>
<dbReference type="PANTHER" id="PTHR47977">
    <property type="entry name" value="RAS-RELATED PROTEIN RAB"/>
    <property type="match status" value="1"/>
</dbReference>
<keyword evidence="3" id="KW-0547">Nucleotide-binding</keyword>
<dbReference type="InterPro" id="IPR002048">
    <property type="entry name" value="EF_hand_dom"/>
</dbReference>
<dbReference type="SMART" id="SM00176">
    <property type="entry name" value="RAN"/>
    <property type="match status" value="1"/>
</dbReference>
<proteinExistence type="predicted"/>
<dbReference type="GO" id="GO:0005509">
    <property type="term" value="F:calcium ion binding"/>
    <property type="evidence" value="ECO:0007669"/>
    <property type="project" value="InterPro"/>
</dbReference>
<dbReference type="InterPro" id="IPR050227">
    <property type="entry name" value="Rab"/>
</dbReference>
<evidence type="ECO:0000256" key="8">
    <source>
        <dbReference type="SAM" id="MobiDB-lite"/>
    </source>
</evidence>
<keyword evidence="5 7" id="KW-0175">Coiled coil</keyword>
<dbReference type="AlphaFoldDB" id="A0A226ESK7"/>
<dbReference type="Gene3D" id="1.10.238.10">
    <property type="entry name" value="EF-hand"/>
    <property type="match status" value="1"/>
</dbReference>
<dbReference type="Pfam" id="PF00071">
    <property type="entry name" value="Ras"/>
    <property type="match status" value="1"/>
</dbReference>
<dbReference type="Gene3D" id="3.40.50.300">
    <property type="entry name" value="P-loop containing nucleotide triphosphate hydrolases"/>
    <property type="match status" value="1"/>
</dbReference>
<dbReference type="CDD" id="cd00154">
    <property type="entry name" value="Rab"/>
    <property type="match status" value="1"/>
</dbReference>
<feature type="coiled-coil region" evidence="7">
    <location>
        <begin position="234"/>
        <end position="293"/>
    </location>
</feature>
<dbReference type="InterPro" id="IPR005225">
    <property type="entry name" value="Small_GTP-bd"/>
</dbReference>
<evidence type="ECO:0000313" key="11">
    <source>
        <dbReference type="Proteomes" id="UP000198287"/>
    </source>
</evidence>
<evidence type="ECO:0000256" key="5">
    <source>
        <dbReference type="ARBA" id="ARBA00023054"/>
    </source>
</evidence>
<comment type="caution">
    <text evidence="10">The sequence shown here is derived from an EMBL/GenBank/DDBJ whole genome shotgun (WGS) entry which is preliminary data.</text>
</comment>
<evidence type="ECO:0000256" key="2">
    <source>
        <dbReference type="ARBA" id="ARBA00022490"/>
    </source>
</evidence>
<evidence type="ECO:0000256" key="1">
    <source>
        <dbReference type="ARBA" id="ARBA00004496"/>
    </source>
</evidence>
<dbReference type="STRING" id="158441.A0A226ESK7"/>
<dbReference type="GO" id="GO:0003924">
    <property type="term" value="F:GTPase activity"/>
    <property type="evidence" value="ECO:0007669"/>
    <property type="project" value="InterPro"/>
</dbReference>